<organism evidence="2 3">
    <name type="scientific">Linnemannia gamsii</name>
    <dbReference type="NCBI Taxonomy" id="64522"/>
    <lineage>
        <taxon>Eukaryota</taxon>
        <taxon>Fungi</taxon>
        <taxon>Fungi incertae sedis</taxon>
        <taxon>Mucoromycota</taxon>
        <taxon>Mortierellomycotina</taxon>
        <taxon>Mortierellomycetes</taxon>
        <taxon>Mortierellales</taxon>
        <taxon>Mortierellaceae</taxon>
        <taxon>Linnemannia</taxon>
    </lineage>
</organism>
<dbReference type="EMBL" id="JAAAIM010000137">
    <property type="protein sequence ID" value="KAG0293932.1"/>
    <property type="molecule type" value="Genomic_DNA"/>
</dbReference>
<sequence>MAPIVDDLKPENIQEPLTNRIRGILDDYPDGTQIARELLQNSDDARSKVQWYLLDHRDHVKRARATNPTSSDQPLQLIHEDLHKYMGPALLAGNDSVFEEKDFDSLKNLASSGKRMDESKIGQMGIGFNSIYHLTDCPSFITGDQFMVIDPHLNMFENHASAVRGRLQVLKRAPDQLIAFSVLKKINYAKAYPGTIFRFPLRTKEQELDSEISDYAYTPAKVLEMLEKLKGEALRALLFLKHVEKITIYERKEDQDSANKLFEIEIMNAEEVKKERLGLLNNLKAHVNPDQLASQKDILKYSVQPTYKITQEDGSTTEETWNITTLVGNVIKSHNYMKERTGGNLSNHKLIPWVGIAAPADPSIKIDASRLFCFLPMGIQLPFPVHINGHFAVKQSRREIWTNQDNDFSSDAAANIKSLWNVHLFEEQVPEAYAMFLENVSLDHGANYDLWPTSCGEGAGLNGVWKNLLKDVLRSVVTQNRKVFFCGSKVKKTYSLQQYSNLFIAGRDIDQFPLLKEALHSLFNLAEDIPSVILQEIAALIPTTGLNQVILTPAHVRNILREKKQWELTADSATRIEMLKYCLLDNSIADLDGLSLLPLDGSIWVDFAQSMAHKRFLVPHTVFETLSQVSNAGLVDLNIKDYPFDQIMAAYKVKFWMPMPASSIAKRIRERYPQDV</sequence>
<dbReference type="InterPro" id="IPR052972">
    <property type="entry name" value="Sacsin_chaperone_reg"/>
</dbReference>
<accession>A0ABQ7K9Y4</accession>
<gene>
    <name evidence="2" type="ORF">BGZ96_002046</name>
</gene>
<dbReference type="Pfam" id="PF25794">
    <property type="entry name" value="SACS"/>
    <property type="match status" value="1"/>
</dbReference>
<dbReference type="SUPFAM" id="SSF55874">
    <property type="entry name" value="ATPase domain of HSP90 chaperone/DNA topoisomerase II/histidine kinase"/>
    <property type="match status" value="1"/>
</dbReference>
<proteinExistence type="predicted"/>
<dbReference type="InterPro" id="IPR058210">
    <property type="entry name" value="SACS/Nov_dom"/>
</dbReference>
<evidence type="ECO:0000259" key="1">
    <source>
        <dbReference type="Pfam" id="PF25794"/>
    </source>
</evidence>
<dbReference type="Gene3D" id="3.30.565.10">
    <property type="entry name" value="Histidine kinase-like ATPase, C-terminal domain"/>
    <property type="match status" value="1"/>
</dbReference>
<name>A0ABQ7K9Y4_9FUNG</name>
<feature type="domain" description="Sacsin/Nov" evidence="1">
    <location>
        <begin position="14"/>
        <end position="261"/>
    </location>
</feature>
<reference evidence="2 3" key="1">
    <citation type="journal article" date="2020" name="Fungal Divers.">
        <title>Resolving the Mortierellaceae phylogeny through synthesis of multi-gene phylogenetics and phylogenomics.</title>
        <authorList>
            <person name="Vandepol N."/>
            <person name="Liber J."/>
            <person name="Desiro A."/>
            <person name="Na H."/>
            <person name="Kennedy M."/>
            <person name="Barry K."/>
            <person name="Grigoriev I.V."/>
            <person name="Miller A.N."/>
            <person name="O'Donnell K."/>
            <person name="Stajich J.E."/>
            <person name="Bonito G."/>
        </authorList>
    </citation>
    <scope>NUCLEOTIDE SEQUENCE [LARGE SCALE GENOMIC DNA]</scope>
    <source>
        <strain evidence="2 3">AD045</strain>
    </source>
</reference>
<protein>
    <recommendedName>
        <fullName evidence="1">Sacsin/Nov domain-containing protein</fullName>
    </recommendedName>
</protein>
<dbReference type="PANTHER" id="PTHR15600:SF42">
    <property type="entry name" value="SACSIN"/>
    <property type="match status" value="1"/>
</dbReference>
<dbReference type="Proteomes" id="UP001194696">
    <property type="component" value="Unassembled WGS sequence"/>
</dbReference>
<comment type="caution">
    <text evidence="2">The sequence shown here is derived from an EMBL/GenBank/DDBJ whole genome shotgun (WGS) entry which is preliminary data.</text>
</comment>
<dbReference type="NCBIfam" id="NF047352">
    <property type="entry name" value="P_loop_sacsin"/>
    <property type="match status" value="1"/>
</dbReference>
<evidence type="ECO:0000313" key="3">
    <source>
        <dbReference type="Proteomes" id="UP001194696"/>
    </source>
</evidence>
<keyword evidence="3" id="KW-1185">Reference proteome</keyword>
<dbReference type="InterPro" id="IPR036890">
    <property type="entry name" value="HATPase_C_sf"/>
</dbReference>
<dbReference type="PANTHER" id="PTHR15600">
    <property type="entry name" value="SACSIN"/>
    <property type="match status" value="1"/>
</dbReference>
<evidence type="ECO:0000313" key="2">
    <source>
        <dbReference type="EMBL" id="KAG0293932.1"/>
    </source>
</evidence>